<gene>
    <name evidence="1" type="ORF">C7S16_4883</name>
</gene>
<protein>
    <submittedName>
        <fullName evidence="1">Uncharacterized protein</fullName>
    </submittedName>
</protein>
<organism evidence="1 2">
    <name type="scientific">Burkholderia thailandensis</name>
    <dbReference type="NCBI Taxonomy" id="57975"/>
    <lineage>
        <taxon>Bacteria</taxon>
        <taxon>Pseudomonadati</taxon>
        <taxon>Pseudomonadota</taxon>
        <taxon>Betaproteobacteria</taxon>
        <taxon>Burkholderiales</taxon>
        <taxon>Burkholderiaceae</taxon>
        <taxon>Burkholderia</taxon>
        <taxon>pseudomallei group</taxon>
    </lineage>
</organism>
<dbReference type="EMBL" id="QXCT01000001">
    <property type="protein sequence ID" value="MDW9250935.1"/>
    <property type="molecule type" value="Genomic_DNA"/>
</dbReference>
<reference evidence="1" key="1">
    <citation type="submission" date="2018-08" db="EMBL/GenBank/DDBJ databases">
        <title>Identification of Burkholderia cepacia strains that express a Burkholderia pseudomallei-like capsular polysaccharide.</title>
        <authorList>
            <person name="Burtnick M.N."/>
            <person name="Vongsouvath M."/>
            <person name="Newton P."/>
            <person name="Wuthiekanun V."/>
            <person name="Limmathurotsakul D."/>
            <person name="Brett P.J."/>
            <person name="Chantratita N."/>
            <person name="Dance D.A."/>
        </authorList>
    </citation>
    <scope>NUCLEOTIDE SEQUENCE</scope>
    <source>
        <strain evidence="1">SBXCC001</strain>
    </source>
</reference>
<sequence length="39" mass="4670">MKRRECQDMYPEAHSPEFENSNERAILLFSSTHARPLYD</sequence>
<proteinExistence type="predicted"/>
<accession>A0AAW9CJW9</accession>
<dbReference type="AlphaFoldDB" id="A0AAW9CJW9"/>
<evidence type="ECO:0000313" key="1">
    <source>
        <dbReference type="EMBL" id="MDW9250935.1"/>
    </source>
</evidence>
<evidence type="ECO:0000313" key="2">
    <source>
        <dbReference type="Proteomes" id="UP001272137"/>
    </source>
</evidence>
<comment type="caution">
    <text evidence="1">The sequence shown here is derived from an EMBL/GenBank/DDBJ whole genome shotgun (WGS) entry which is preliminary data.</text>
</comment>
<name>A0AAW9CJW9_BURTH</name>
<dbReference type="Proteomes" id="UP001272137">
    <property type="component" value="Unassembled WGS sequence"/>
</dbReference>